<keyword evidence="5" id="KW-0482">Metalloprotease</keyword>
<dbReference type="Gene3D" id="3.30.830.10">
    <property type="entry name" value="Metalloenzyme, LuxS/M16 peptidase-like"/>
    <property type="match status" value="2"/>
</dbReference>
<evidence type="ECO:0000259" key="6">
    <source>
        <dbReference type="Pfam" id="PF00675"/>
    </source>
</evidence>
<keyword evidence="3" id="KW-0378">Hydrolase</keyword>
<dbReference type="EMBL" id="FOPP01000002">
    <property type="protein sequence ID" value="SFG78236.1"/>
    <property type="molecule type" value="Genomic_DNA"/>
</dbReference>
<feature type="domain" description="Peptidase M16 C-terminal" evidence="7">
    <location>
        <begin position="170"/>
        <end position="344"/>
    </location>
</feature>
<feature type="domain" description="Peptidase M16 N-terminal" evidence="6">
    <location>
        <begin position="15"/>
        <end position="129"/>
    </location>
</feature>
<dbReference type="PANTHER" id="PTHR43690">
    <property type="entry name" value="NARDILYSIN"/>
    <property type="match status" value="1"/>
</dbReference>
<proteinExistence type="inferred from homology"/>
<evidence type="ECO:0000313" key="9">
    <source>
        <dbReference type="Proteomes" id="UP000199666"/>
    </source>
</evidence>
<keyword evidence="4" id="KW-0862">Zinc</keyword>
<dbReference type="InterPro" id="IPR011765">
    <property type="entry name" value="Pept_M16_N"/>
</dbReference>
<evidence type="ECO:0000259" key="7">
    <source>
        <dbReference type="Pfam" id="PF05193"/>
    </source>
</evidence>
<dbReference type="OrthoDB" id="9811314at2"/>
<keyword evidence="2" id="KW-0645">Protease</keyword>
<dbReference type="AlphaFoldDB" id="A0A1I2UTE6"/>
<dbReference type="GO" id="GO:0008237">
    <property type="term" value="F:metallopeptidase activity"/>
    <property type="evidence" value="ECO:0007669"/>
    <property type="project" value="UniProtKB-KW"/>
</dbReference>
<evidence type="ECO:0000256" key="3">
    <source>
        <dbReference type="ARBA" id="ARBA00022801"/>
    </source>
</evidence>
<comment type="similarity">
    <text evidence="1">Belongs to the peptidase M16 family.</text>
</comment>
<dbReference type="SUPFAM" id="SSF63411">
    <property type="entry name" value="LuxS/MPP-like metallohydrolase"/>
    <property type="match status" value="2"/>
</dbReference>
<evidence type="ECO:0000256" key="5">
    <source>
        <dbReference type="ARBA" id="ARBA00023049"/>
    </source>
</evidence>
<organism evidence="8 9">
    <name type="scientific">Pedobacter insulae</name>
    <dbReference type="NCBI Taxonomy" id="414048"/>
    <lineage>
        <taxon>Bacteria</taxon>
        <taxon>Pseudomonadati</taxon>
        <taxon>Bacteroidota</taxon>
        <taxon>Sphingobacteriia</taxon>
        <taxon>Sphingobacteriales</taxon>
        <taxon>Sphingobacteriaceae</taxon>
        <taxon>Pedobacter</taxon>
    </lineage>
</organism>
<keyword evidence="9" id="KW-1185">Reference proteome</keyword>
<dbReference type="Pfam" id="PF00675">
    <property type="entry name" value="Peptidase_M16"/>
    <property type="match status" value="1"/>
</dbReference>
<accession>A0A1I2UTE6</accession>
<evidence type="ECO:0000256" key="1">
    <source>
        <dbReference type="ARBA" id="ARBA00007261"/>
    </source>
</evidence>
<name>A0A1I2UTE6_9SPHI</name>
<evidence type="ECO:0000313" key="8">
    <source>
        <dbReference type="EMBL" id="SFG78236.1"/>
    </source>
</evidence>
<dbReference type="InterPro" id="IPR011249">
    <property type="entry name" value="Metalloenz_LuxS/M16"/>
</dbReference>
<dbReference type="Pfam" id="PF05193">
    <property type="entry name" value="Peptidase_M16_C"/>
    <property type="match status" value="1"/>
</dbReference>
<evidence type="ECO:0000256" key="4">
    <source>
        <dbReference type="ARBA" id="ARBA00022833"/>
    </source>
</evidence>
<sequence>MVEFNRFTLSNGLKVIVHEDVTTPMAVLNILYDVGARDEEPNKTGFAHLFEHLMFGGSVNIPSYDEPLQRVGGENNAFTSNDITNYYITLPSANLETAFWLESDRMLSLAFSEKSLETQRNVVMEEFKQRYLNQPYGDVWLKLRPLAYETHPYQWATIGQDLAQIEHAKMEDVKAFFKKHYNPQNAILVVGGNVTTEEVKRLAEKWFEPIPAGNKYERNLPKELPQTAARSLTVQANVPLNAIYIAFKMPARKDPTYQVFDLLSDILSQGQSSRLYTSLLKEQQLFSDINAYMTGSLDEGLFIVEGKLISGVDQAHAEQAIWKELEKISTELVSDAELTKVKNKSESIMAFSEMNLLDKAMNLAYYELLGDADLLNLEMEKYSIVTAQQIMEAAKSTFMKEKSSTLYYLANA</sequence>
<dbReference type="GO" id="GO:0046872">
    <property type="term" value="F:metal ion binding"/>
    <property type="evidence" value="ECO:0007669"/>
    <property type="project" value="InterPro"/>
</dbReference>
<dbReference type="STRING" id="414048.SAMN04489864_102241"/>
<dbReference type="InterPro" id="IPR050626">
    <property type="entry name" value="Peptidase_M16"/>
</dbReference>
<reference evidence="8 9" key="1">
    <citation type="submission" date="2016-10" db="EMBL/GenBank/DDBJ databases">
        <authorList>
            <person name="de Groot N.N."/>
        </authorList>
    </citation>
    <scope>NUCLEOTIDE SEQUENCE [LARGE SCALE GENOMIC DNA]</scope>
    <source>
        <strain evidence="8 9">DSM 18684</strain>
    </source>
</reference>
<protein>
    <submittedName>
        <fullName evidence="8">Predicted Zn-dependent peptidase</fullName>
    </submittedName>
</protein>
<dbReference type="RefSeq" id="WP_090992298.1">
    <property type="nucleotide sequence ID" value="NZ_FOPP01000002.1"/>
</dbReference>
<gene>
    <name evidence="8" type="ORF">SAMN04489864_102241</name>
</gene>
<dbReference type="GO" id="GO:0006508">
    <property type="term" value="P:proteolysis"/>
    <property type="evidence" value="ECO:0007669"/>
    <property type="project" value="UniProtKB-KW"/>
</dbReference>
<evidence type="ECO:0000256" key="2">
    <source>
        <dbReference type="ARBA" id="ARBA00022670"/>
    </source>
</evidence>
<dbReference type="InterPro" id="IPR007863">
    <property type="entry name" value="Peptidase_M16_C"/>
</dbReference>
<dbReference type="Proteomes" id="UP000199666">
    <property type="component" value="Unassembled WGS sequence"/>
</dbReference>
<dbReference type="PANTHER" id="PTHR43690:SF17">
    <property type="entry name" value="PROTEIN YHJJ"/>
    <property type="match status" value="1"/>
</dbReference>